<keyword evidence="3 5" id="KW-1133">Transmembrane helix</keyword>
<dbReference type="PANTHER" id="PTHR31086">
    <property type="entry name" value="ALUMINUM-ACTIVATED MALATE TRANSPORTER 10"/>
    <property type="match status" value="1"/>
</dbReference>
<comment type="subcellular location">
    <subcellularLocation>
        <location evidence="1">Membrane</location>
        <topology evidence="1">Multi-pass membrane protein</topology>
    </subcellularLocation>
</comment>
<evidence type="ECO:0000256" key="4">
    <source>
        <dbReference type="ARBA" id="ARBA00023136"/>
    </source>
</evidence>
<evidence type="ECO:0000256" key="3">
    <source>
        <dbReference type="ARBA" id="ARBA00022989"/>
    </source>
</evidence>
<evidence type="ECO:0000256" key="1">
    <source>
        <dbReference type="ARBA" id="ARBA00004141"/>
    </source>
</evidence>
<feature type="transmembrane region" description="Helical" evidence="5">
    <location>
        <begin position="343"/>
        <end position="359"/>
    </location>
</feature>
<dbReference type="RefSeq" id="WP_224010493.1">
    <property type="nucleotide sequence ID" value="NZ_CAJZAF010000065.1"/>
</dbReference>
<feature type="transmembrane region" description="Helical" evidence="5">
    <location>
        <begin position="371"/>
        <end position="390"/>
    </location>
</feature>
<organism evidence="6 7">
    <name type="scientific">Cupriavidus pinatubonensis</name>
    <dbReference type="NCBI Taxonomy" id="248026"/>
    <lineage>
        <taxon>Bacteria</taxon>
        <taxon>Pseudomonadati</taxon>
        <taxon>Pseudomonadota</taxon>
        <taxon>Betaproteobacteria</taxon>
        <taxon>Burkholderiales</taxon>
        <taxon>Burkholderiaceae</taxon>
        <taxon>Cupriavidus</taxon>
    </lineage>
</organism>
<keyword evidence="7" id="KW-1185">Reference proteome</keyword>
<name>A0ABM8Y3E6_9BURK</name>
<sequence>MRVFDPDRWVFATKLFLAGVVAYAVSVRAGLPQSYWSIVTCCVVMNPMTGAIHSKAIYRFCGTLGAGITSLLLASVCANVPLLMILLAGMVSTLAFAAAFLDRTPRAYGLQLFGMTVILVVVAGVDAPANMFDTALARVSEIGVGIACCAFVDSVVAPRSLAPALYARLQSWLDHMGAWMDHAMSGHGDDAQTLADRSRVIMDITAMSALASQLAYDPQVSAWKRQCVFAIQVGLLRLVPMMSGLEASCRASSGDPDNHVAGLLRQSRQDLAADIAALWSEVRQIHACLTTGEPMPSALVQRVRQARAFPLPPDMGLVARVSGGILLAYTALCGLWWATGWSYGANAVLMGMVAVALFGNLDEAGKAITTFARFSAAALVLAAIVSYGLLPLAADFPDLVVAMALFLLPIGAWAASNPMAILLLGVGLSNTNLQAVYTPAELGVFLDSCLSSLLGILVAQACIGMVRHMGSAHALQRLAQAGRADLLRLARQNGAGNPDAYANRTLDRIAAIVSRHAPARAADEAATQLAVLRAGVAIASLRHAATSLTGDFRQAVESLISAIPATLDGKGRVDELLPLMNHALRRAGDASRPECREALRSLTWLRLALPAASTVLELQR</sequence>
<gene>
    <name evidence="6" type="primary">aaeB_3</name>
    <name evidence="6" type="ORF">LMG23994_06734</name>
</gene>
<feature type="transmembrane region" description="Helical" evidence="5">
    <location>
        <begin position="317"/>
        <end position="337"/>
    </location>
</feature>
<dbReference type="Proteomes" id="UP000701702">
    <property type="component" value="Unassembled WGS sequence"/>
</dbReference>
<protein>
    <submittedName>
        <fullName evidence="6">p-hydroxybenzoic acid efflux pump subunit AaeB</fullName>
    </submittedName>
</protein>
<dbReference type="EMBL" id="CAJZAF010000065">
    <property type="protein sequence ID" value="CAG9187289.1"/>
    <property type="molecule type" value="Genomic_DNA"/>
</dbReference>
<comment type="caution">
    <text evidence="6">The sequence shown here is derived from an EMBL/GenBank/DDBJ whole genome shotgun (WGS) entry which is preliminary data.</text>
</comment>
<evidence type="ECO:0000313" key="6">
    <source>
        <dbReference type="EMBL" id="CAG9187289.1"/>
    </source>
</evidence>
<feature type="transmembrane region" description="Helical" evidence="5">
    <location>
        <begin position="108"/>
        <end position="129"/>
    </location>
</feature>
<evidence type="ECO:0000313" key="7">
    <source>
        <dbReference type="Proteomes" id="UP000701702"/>
    </source>
</evidence>
<dbReference type="InterPro" id="IPR006726">
    <property type="entry name" value="PHBA_efflux_AaeB/fusaric-R"/>
</dbReference>
<keyword evidence="2 5" id="KW-0812">Transmembrane</keyword>
<reference evidence="6 7" key="1">
    <citation type="submission" date="2021-08" db="EMBL/GenBank/DDBJ databases">
        <authorList>
            <person name="Peeters C."/>
        </authorList>
    </citation>
    <scope>NUCLEOTIDE SEQUENCE [LARGE SCALE GENOMIC DNA]</scope>
    <source>
        <strain evidence="6 7">LMG 23994</strain>
    </source>
</reference>
<keyword evidence="4 5" id="KW-0472">Membrane</keyword>
<evidence type="ECO:0000256" key="2">
    <source>
        <dbReference type="ARBA" id="ARBA00022692"/>
    </source>
</evidence>
<dbReference type="Pfam" id="PF04632">
    <property type="entry name" value="FUSC"/>
    <property type="match status" value="1"/>
</dbReference>
<evidence type="ECO:0000256" key="5">
    <source>
        <dbReference type="SAM" id="Phobius"/>
    </source>
</evidence>
<feature type="transmembrane region" description="Helical" evidence="5">
    <location>
        <begin position="34"/>
        <end position="52"/>
    </location>
</feature>
<accession>A0ABM8Y3E6</accession>
<proteinExistence type="predicted"/>